<keyword evidence="3" id="KW-1185">Reference proteome</keyword>
<dbReference type="EMBL" id="KV000881">
    <property type="protein sequence ID" value="KZV39840.1"/>
    <property type="molecule type" value="Genomic_DNA"/>
</dbReference>
<accession>A0A2Z7C5Z6</accession>
<sequence length="550" mass="62312">MRAADFRRACARTLKRRRLNKWKRCVLSFAFERSAVGSFAYGKEKIAADRPLLNSSIDFSESAGENLRSIYRSVDRHLELFEPAISYLLLPTLVDYCSPRHFFPRFTSHPAFVFGDLCGAEFLLLSSFVCYPFEKLNCAGSGNAKLLDFEVFEESLCVRSSASPSFLTLLVALDSLRLALSIDASLEDRSDELRNPEGPALDRMGKSATLKSLKGHQEKEEGSLGAAASSSSGKGKRKMSTCGENEARRQNKKKCPPPRRPWWSARTDLRPLTCSRSRLWFTLLLCLDGVPLQFGPRQGSQLGAGYPRSRDEERSAGARRPAGELNNDDVSSNVSNQQEATAQTSRWYWKLAIAKRCRLNKSIRQRFAFTLKIQQVTCAVIENQQIATGISNQLCKSPAGSIVEFEKRAAITNNKFSRWTFSKANPAADDLATQFQQQREIQERRRLHLLHAKINISRRKARFFVQKASPWKFEKIPHAYKADFAHRILSQSSAAVLPNPLAKVLRKLRRVQKLLLSYFSVKSCETIVRRSAEVVRQNPDFVPPDFHRRL</sequence>
<dbReference type="Proteomes" id="UP000250235">
    <property type="component" value="Unassembled WGS sequence"/>
</dbReference>
<gene>
    <name evidence="2" type="ORF">F511_15320</name>
</gene>
<dbReference type="AlphaFoldDB" id="A0A2Z7C5Z6"/>
<protein>
    <submittedName>
        <fullName evidence="2">Uncharacterized protein</fullName>
    </submittedName>
</protein>
<organism evidence="2 3">
    <name type="scientific">Dorcoceras hygrometricum</name>
    <dbReference type="NCBI Taxonomy" id="472368"/>
    <lineage>
        <taxon>Eukaryota</taxon>
        <taxon>Viridiplantae</taxon>
        <taxon>Streptophyta</taxon>
        <taxon>Embryophyta</taxon>
        <taxon>Tracheophyta</taxon>
        <taxon>Spermatophyta</taxon>
        <taxon>Magnoliopsida</taxon>
        <taxon>eudicotyledons</taxon>
        <taxon>Gunneridae</taxon>
        <taxon>Pentapetalae</taxon>
        <taxon>asterids</taxon>
        <taxon>lamiids</taxon>
        <taxon>Lamiales</taxon>
        <taxon>Gesneriaceae</taxon>
        <taxon>Didymocarpoideae</taxon>
        <taxon>Trichosporeae</taxon>
        <taxon>Loxocarpinae</taxon>
        <taxon>Dorcoceras</taxon>
    </lineage>
</organism>
<evidence type="ECO:0000313" key="2">
    <source>
        <dbReference type="EMBL" id="KZV39840.1"/>
    </source>
</evidence>
<feature type="compositionally biased region" description="Low complexity" evidence="1">
    <location>
        <begin position="223"/>
        <end position="233"/>
    </location>
</feature>
<proteinExistence type="predicted"/>
<feature type="region of interest" description="Disordered" evidence="1">
    <location>
        <begin position="297"/>
        <end position="337"/>
    </location>
</feature>
<feature type="region of interest" description="Disordered" evidence="1">
    <location>
        <begin position="212"/>
        <end position="262"/>
    </location>
</feature>
<evidence type="ECO:0000256" key="1">
    <source>
        <dbReference type="SAM" id="MobiDB-lite"/>
    </source>
</evidence>
<evidence type="ECO:0000313" key="3">
    <source>
        <dbReference type="Proteomes" id="UP000250235"/>
    </source>
</evidence>
<reference evidence="2 3" key="1">
    <citation type="journal article" date="2015" name="Proc. Natl. Acad. Sci. U.S.A.">
        <title>The resurrection genome of Boea hygrometrica: A blueprint for survival of dehydration.</title>
        <authorList>
            <person name="Xiao L."/>
            <person name="Yang G."/>
            <person name="Zhang L."/>
            <person name="Yang X."/>
            <person name="Zhao S."/>
            <person name="Ji Z."/>
            <person name="Zhou Q."/>
            <person name="Hu M."/>
            <person name="Wang Y."/>
            <person name="Chen M."/>
            <person name="Xu Y."/>
            <person name="Jin H."/>
            <person name="Xiao X."/>
            <person name="Hu G."/>
            <person name="Bao F."/>
            <person name="Hu Y."/>
            <person name="Wan P."/>
            <person name="Li L."/>
            <person name="Deng X."/>
            <person name="Kuang T."/>
            <person name="Xiang C."/>
            <person name="Zhu J.K."/>
            <person name="Oliver M.J."/>
            <person name="He Y."/>
        </authorList>
    </citation>
    <scope>NUCLEOTIDE SEQUENCE [LARGE SCALE GENOMIC DNA]</scope>
    <source>
        <strain evidence="3">cv. XS01</strain>
    </source>
</reference>
<name>A0A2Z7C5Z6_9LAMI</name>